<dbReference type="InterPro" id="IPR010730">
    <property type="entry name" value="HET"/>
</dbReference>
<keyword evidence="3" id="KW-1185">Reference proteome</keyword>
<dbReference type="EMBL" id="ML736304">
    <property type="protein sequence ID" value="KAE8373770.1"/>
    <property type="molecule type" value="Genomic_DNA"/>
</dbReference>
<gene>
    <name evidence="2" type="ORF">BDV26DRAFT_296641</name>
</gene>
<dbReference type="AlphaFoldDB" id="A0A5N7AY77"/>
<evidence type="ECO:0000259" key="1">
    <source>
        <dbReference type="Pfam" id="PF06985"/>
    </source>
</evidence>
<sequence>MPNEDNAAPISCQLVNYTLSAAGSGHQPYEALSYAWGSESTPLHIFIDGQGLQVTENLYAALLQLRDYYLQRVLWVDAICINQQDDQEKARQIQSMPAIFGRASHVIVWLGKTDAHSDRALETIRLAAGGLPISDKSTTERTKRENSVATLNLLQRPWFRRIWVLQEVSAARSILVMCGPIKINGYTFSLGLKALNLSYNASPGLESMIRPIIYLMRGAIFRPDHVTYEHGNLSLGELVDMYQTREATKRHDKVYALLGMCSRDSSTAGLLPNYELPWHALFRRVIACILPQTRFIKTWPNREIAMIKSKGYILGQIQEVEGDHSRYDRQLLRVVFYPVPATSSRESDRVTHWVLQASAKPIQKGDIVCLLQGALKPSIIRMCEGYFSVKMISATPQRDGRGERVYDMCQNLLHLKENSLREMLLIWNWNICQVDSKEDQLEALTNLADVGPEGVTDMKAGANRDFSPIIEDIVTIAINSGDAGHLMLKHLLDHSGTNIPISDRVVKMVVGNSVSGVTIMEQLLKHKGNSLLISNEVVEIAAANTECGCEIIEQLFKHRGDSLHISDKVVKTAAGNAKCGYEIIKCLLQHSDNLYIPDDVVEIAAANTECGCEIIEQLLKHRGDSLHISDGGFARAAGNTKCGHEIMNQLLQHSSSLYISDEVVEIAAGNTGCGHGIIRQLLKHRGDSLNISNKTVSVAAGNIGQGHKIMDQLLQHSSSLYISDEVVEIAAANTGWGNWIIEQLFKHKGDQLPISEKVLEIAAGNTGWSGPMIIEQLLKHRGDKLHISDVVVKIAAGNNEWGDCVLEQLLKHKGDSLPNPSQRNWSKWKGVSDPMMTLHDDCIVYPARCAYTARRPSGDDGSHIR</sequence>
<organism evidence="2 3">
    <name type="scientific">Aspergillus bertholletiae</name>
    <dbReference type="NCBI Taxonomy" id="1226010"/>
    <lineage>
        <taxon>Eukaryota</taxon>
        <taxon>Fungi</taxon>
        <taxon>Dikarya</taxon>
        <taxon>Ascomycota</taxon>
        <taxon>Pezizomycotina</taxon>
        <taxon>Eurotiomycetes</taxon>
        <taxon>Eurotiomycetidae</taxon>
        <taxon>Eurotiales</taxon>
        <taxon>Aspergillaceae</taxon>
        <taxon>Aspergillus</taxon>
        <taxon>Aspergillus subgen. Circumdati</taxon>
    </lineage>
</organism>
<dbReference type="Pfam" id="PF06985">
    <property type="entry name" value="HET"/>
    <property type="match status" value="1"/>
</dbReference>
<protein>
    <submittedName>
        <fullName evidence="2">Heterokaryon incompatibility protein-domain-containing protein</fullName>
    </submittedName>
</protein>
<dbReference type="InterPro" id="IPR052895">
    <property type="entry name" value="HetReg/Transcr_Mod"/>
</dbReference>
<proteinExistence type="predicted"/>
<accession>A0A5N7AY77</accession>
<reference evidence="2 3" key="1">
    <citation type="submission" date="2019-04" db="EMBL/GenBank/DDBJ databases">
        <title>Friends and foes A comparative genomics studyof 23 Aspergillus species from section Flavi.</title>
        <authorList>
            <consortium name="DOE Joint Genome Institute"/>
            <person name="Kjaerbolling I."/>
            <person name="Vesth T."/>
            <person name="Frisvad J.C."/>
            <person name="Nybo J.L."/>
            <person name="Theobald S."/>
            <person name="Kildgaard S."/>
            <person name="Isbrandt T."/>
            <person name="Kuo A."/>
            <person name="Sato A."/>
            <person name="Lyhne E.K."/>
            <person name="Kogle M.E."/>
            <person name="Wiebenga A."/>
            <person name="Kun R.S."/>
            <person name="Lubbers R.J."/>
            <person name="Makela M.R."/>
            <person name="Barry K."/>
            <person name="Chovatia M."/>
            <person name="Clum A."/>
            <person name="Daum C."/>
            <person name="Haridas S."/>
            <person name="He G."/>
            <person name="LaButti K."/>
            <person name="Lipzen A."/>
            <person name="Mondo S."/>
            <person name="Riley R."/>
            <person name="Salamov A."/>
            <person name="Simmons B.A."/>
            <person name="Magnuson J.K."/>
            <person name="Henrissat B."/>
            <person name="Mortensen U.H."/>
            <person name="Larsen T.O."/>
            <person name="Devries R.P."/>
            <person name="Grigoriev I.V."/>
            <person name="Machida M."/>
            <person name="Baker S.E."/>
            <person name="Andersen M.R."/>
        </authorList>
    </citation>
    <scope>NUCLEOTIDE SEQUENCE [LARGE SCALE GENOMIC DNA]</scope>
    <source>
        <strain evidence="2 3">IBT 29228</strain>
    </source>
</reference>
<dbReference type="Pfam" id="PF23397">
    <property type="entry name" value="DUF7104"/>
    <property type="match status" value="8"/>
</dbReference>
<dbReference type="Proteomes" id="UP000326198">
    <property type="component" value="Unassembled WGS sequence"/>
</dbReference>
<dbReference type="OrthoDB" id="1577640at2759"/>
<dbReference type="PANTHER" id="PTHR24148:SF78">
    <property type="entry name" value="HETEROKARYON INCOMPATIBILITY DOMAIN-CONTAINING PROTEIN"/>
    <property type="match status" value="1"/>
</dbReference>
<dbReference type="PANTHER" id="PTHR24148">
    <property type="entry name" value="ANKYRIN REPEAT DOMAIN-CONTAINING PROTEIN 39 HOMOLOG-RELATED"/>
    <property type="match status" value="1"/>
</dbReference>
<dbReference type="InterPro" id="IPR055530">
    <property type="entry name" value="DUF7104"/>
</dbReference>
<name>A0A5N7AY77_9EURO</name>
<feature type="domain" description="Heterokaryon incompatibility" evidence="1">
    <location>
        <begin position="29"/>
        <end position="167"/>
    </location>
</feature>
<evidence type="ECO:0000313" key="2">
    <source>
        <dbReference type="EMBL" id="KAE8373770.1"/>
    </source>
</evidence>
<evidence type="ECO:0000313" key="3">
    <source>
        <dbReference type="Proteomes" id="UP000326198"/>
    </source>
</evidence>